<dbReference type="EMBL" id="CP003378">
    <property type="protein sequence ID" value="AFZ70595.1"/>
    <property type="molecule type" value="Genomic_DNA"/>
</dbReference>
<protein>
    <recommendedName>
        <fullName evidence="1">Hemerythrin-like domain-containing protein</fullName>
    </recommendedName>
</protein>
<dbReference type="InParanoid" id="L0AC45"/>
<evidence type="ECO:0000259" key="1">
    <source>
        <dbReference type="Pfam" id="PF01814"/>
    </source>
</evidence>
<reference evidence="3" key="1">
    <citation type="submission" date="2012-03" db="EMBL/GenBank/DDBJ databases">
        <title>Complete genome of Caldisphaera lagunensis DSM 15908.</title>
        <authorList>
            <person name="Lucas S."/>
            <person name="Copeland A."/>
            <person name="Lapidus A."/>
            <person name="Glavina del Rio T."/>
            <person name="Dalin E."/>
            <person name="Tice H."/>
            <person name="Bruce D."/>
            <person name="Goodwin L."/>
            <person name="Pitluck S."/>
            <person name="Peters L."/>
            <person name="Mikhailova N."/>
            <person name="Teshima H."/>
            <person name="Kyrpides N."/>
            <person name="Mavromatis K."/>
            <person name="Ivanova N."/>
            <person name="Brettin T."/>
            <person name="Detter J.C."/>
            <person name="Han C."/>
            <person name="Larimer F."/>
            <person name="Land M."/>
            <person name="Hauser L."/>
            <person name="Markowitz V."/>
            <person name="Cheng J.-F."/>
            <person name="Hugenholtz P."/>
            <person name="Woyke T."/>
            <person name="Wu D."/>
            <person name="Spring S."/>
            <person name="Schroeder M."/>
            <person name="Brambilla E."/>
            <person name="Klenk H.-P."/>
            <person name="Eisen J.A."/>
        </authorList>
    </citation>
    <scope>NUCLEOTIDE SEQUENCE [LARGE SCALE GENOMIC DNA]</scope>
    <source>
        <strain evidence="3">DSM 15908 / JCM 11604 / IC-154</strain>
    </source>
</reference>
<keyword evidence="3" id="KW-1185">Reference proteome</keyword>
<dbReference type="STRING" id="1056495.Calag_0854"/>
<dbReference type="OrthoDB" id="131831at2157"/>
<feature type="domain" description="Hemerythrin-like" evidence="1">
    <location>
        <begin position="8"/>
        <end position="127"/>
    </location>
</feature>
<dbReference type="Gene3D" id="1.20.120.520">
    <property type="entry name" value="nmb1532 protein domain like"/>
    <property type="match status" value="1"/>
</dbReference>
<dbReference type="GO" id="GO:0005886">
    <property type="term" value="C:plasma membrane"/>
    <property type="evidence" value="ECO:0007669"/>
    <property type="project" value="TreeGrafter"/>
</dbReference>
<dbReference type="PANTHER" id="PTHR39966">
    <property type="entry name" value="BLL2471 PROTEIN-RELATED"/>
    <property type="match status" value="1"/>
</dbReference>
<dbReference type="KEGG" id="clg:Calag_0854"/>
<accession>L0AC45</accession>
<dbReference type="RefSeq" id="WP_015232492.1">
    <property type="nucleotide sequence ID" value="NC_019791.1"/>
</dbReference>
<evidence type="ECO:0000313" key="3">
    <source>
        <dbReference type="Proteomes" id="UP000010469"/>
    </source>
</evidence>
<dbReference type="InterPro" id="IPR012312">
    <property type="entry name" value="Hemerythrin-like"/>
</dbReference>
<dbReference type="Proteomes" id="UP000010469">
    <property type="component" value="Chromosome"/>
</dbReference>
<evidence type="ECO:0000313" key="2">
    <source>
        <dbReference type="EMBL" id="AFZ70595.1"/>
    </source>
</evidence>
<dbReference type="eggNOG" id="arCOG01471">
    <property type="taxonomic scope" value="Archaea"/>
</dbReference>
<dbReference type="Pfam" id="PF01814">
    <property type="entry name" value="Hemerythrin"/>
    <property type="match status" value="1"/>
</dbReference>
<organism evidence="2 3">
    <name type="scientific">Caldisphaera lagunensis (strain DSM 15908 / JCM 11604 / ANMR 0165 / IC-154)</name>
    <dbReference type="NCBI Taxonomy" id="1056495"/>
    <lineage>
        <taxon>Archaea</taxon>
        <taxon>Thermoproteota</taxon>
        <taxon>Thermoprotei</taxon>
        <taxon>Acidilobales</taxon>
        <taxon>Caldisphaeraceae</taxon>
        <taxon>Caldisphaera</taxon>
    </lineage>
</organism>
<dbReference type="GeneID" id="14212114"/>
<name>L0AC45_CALLD</name>
<dbReference type="AlphaFoldDB" id="L0AC45"/>
<dbReference type="PANTHER" id="PTHR39966:SF1">
    <property type="entry name" value="HEMERYTHRIN-LIKE DOMAIN-CONTAINING PROTEIN"/>
    <property type="match status" value="1"/>
</dbReference>
<gene>
    <name evidence="2" type="ordered locus">Calag_0854</name>
</gene>
<proteinExistence type="predicted"/>
<dbReference type="HOGENOM" id="CLU_095978_2_0_2"/>
<sequence>MIAVTIELQDEHDFISRVNSFIKNYDINNEDLNKLNSLLKILKEFVGNCHHKKEEIFIFPYLINKGGDEASLANKMIDEHRIIENLESQLELNINKRNFNDTKNILNDLTSILDSHIQEENTVVFSYAEFIIDDTTKEKLIREMSQYENNTYYCNKEKYENILQSIVNI</sequence>